<keyword evidence="7" id="KW-1185">Reference proteome</keyword>
<evidence type="ECO:0000256" key="3">
    <source>
        <dbReference type="ARBA" id="ARBA00022692"/>
    </source>
</evidence>
<evidence type="ECO:0000256" key="6">
    <source>
        <dbReference type="SAM" id="Phobius"/>
    </source>
</evidence>
<dbReference type="PANTHER" id="PTHR16119:SF18">
    <property type="entry name" value="TRANSMEMBRANE PROTEIN 144 HOMOLOG"/>
    <property type="match status" value="1"/>
</dbReference>
<dbReference type="AlphaFoldDB" id="A0A0M3IG28"/>
<accession>A0A0M3IG28</accession>
<dbReference type="WBParaSite" id="ALUE_0001721701-mRNA-1">
    <property type="protein sequence ID" value="ALUE_0001721701-mRNA-1"/>
    <property type="gene ID" value="ALUE_0001721701"/>
</dbReference>
<proteinExistence type="inferred from homology"/>
<evidence type="ECO:0000313" key="7">
    <source>
        <dbReference type="Proteomes" id="UP000036681"/>
    </source>
</evidence>
<evidence type="ECO:0000313" key="8">
    <source>
        <dbReference type="WBParaSite" id="ALUE_0001721701-mRNA-1"/>
    </source>
</evidence>
<keyword evidence="3 6" id="KW-0812">Transmembrane</keyword>
<evidence type="ECO:0000256" key="1">
    <source>
        <dbReference type="ARBA" id="ARBA00004141"/>
    </source>
</evidence>
<dbReference type="InterPro" id="IPR010651">
    <property type="entry name" value="Sugar_transport"/>
</dbReference>
<evidence type="ECO:0000256" key="5">
    <source>
        <dbReference type="ARBA" id="ARBA00023136"/>
    </source>
</evidence>
<organism evidence="7 8">
    <name type="scientific">Ascaris lumbricoides</name>
    <name type="common">Giant roundworm</name>
    <dbReference type="NCBI Taxonomy" id="6252"/>
    <lineage>
        <taxon>Eukaryota</taxon>
        <taxon>Metazoa</taxon>
        <taxon>Ecdysozoa</taxon>
        <taxon>Nematoda</taxon>
        <taxon>Chromadorea</taxon>
        <taxon>Rhabditida</taxon>
        <taxon>Spirurina</taxon>
        <taxon>Ascaridomorpha</taxon>
        <taxon>Ascaridoidea</taxon>
        <taxon>Ascarididae</taxon>
        <taxon>Ascaris</taxon>
    </lineage>
</organism>
<dbReference type="PANTHER" id="PTHR16119">
    <property type="entry name" value="TRANSMEMBRANE PROTEIN 144"/>
    <property type="match status" value="1"/>
</dbReference>
<name>A0A0M3IG28_ASCLU</name>
<keyword evidence="5 6" id="KW-0472">Membrane</keyword>
<dbReference type="GO" id="GO:0016020">
    <property type="term" value="C:membrane"/>
    <property type="evidence" value="ECO:0007669"/>
    <property type="project" value="UniProtKB-SubCell"/>
</dbReference>
<comment type="subcellular location">
    <subcellularLocation>
        <location evidence="1">Membrane</location>
        <topology evidence="1">Multi-pass membrane protein</topology>
    </subcellularLocation>
</comment>
<dbReference type="GO" id="GO:0015144">
    <property type="term" value="F:carbohydrate transmembrane transporter activity"/>
    <property type="evidence" value="ECO:0007669"/>
    <property type="project" value="InterPro"/>
</dbReference>
<protein>
    <submittedName>
        <fullName evidence="8">Chromate transporter</fullName>
    </submittedName>
</protein>
<evidence type="ECO:0000256" key="4">
    <source>
        <dbReference type="ARBA" id="ARBA00022989"/>
    </source>
</evidence>
<evidence type="ECO:0000256" key="2">
    <source>
        <dbReference type="ARBA" id="ARBA00005731"/>
    </source>
</evidence>
<sequence>MNETGVGFVACIISCIAFGFMFTPLRKFDSRDGYLINIVRNFPPFQPIAIIGGLLFTTGFFVQWVECSMVFVVGYLINIVRNFPPFQPIAIIGGLLFTTGK</sequence>
<dbReference type="Proteomes" id="UP000036681">
    <property type="component" value="Unplaced"/>
</dbReference>
<dbReference type="Pfam" id="PF07857">
    <property type="entry name" value="TMEM144"/>
    <property type="match status" value="1"/>
</dbReference>
<dbReference type="InterPro" id="IPR012435">
    <property type="entry name" value="TMEM144"/>
</dbReference>
<keyword evidence="4 6" id="KW-1133">Transmembrane helix</keyword>
<reference evidence="8" key="1">
    <citation type="submission" date="2017-02" db="UniProtKB">
        <authorList>
            <consortium name="WormBaseParasite"/>
        </authorList>
    </citation>
    <scope>IDENTIFICATION</scope>
</reference>
<comment type="similarity">
    <text evidence="2">Belongs to the TMEM144 family.</text>
</comment>
<feature type="transmembrane region" description="Helical" evidence="6">
    <location>
        <begin position="45"/>
        <end position="65"/>
    </location>
</feature>
<feature type="transmembrane region" description="Helical" evidence="6">
    <location>
        <begin position="6"/>
        <end position="25"/>
    </location>
</feature>